<keyword evidence="1" id="KW-0732">Signal</keyword>
<name>A0AAD8UNP9_GLOAC</name>
<dbReference type="Proteomes" id="UP001244207">
    <property type="component" value="Unassembled WGS sequence"/>
</dbReference>
<feature type="signal peptide" evidence="1">
    <location>
        <begin position="1"/>
        <end position="31"/>
    </location>
</feature>
<evidence type="ECO:0008006" key="4">
    <source>
        <dbReference type="Google" id="ProtNLM"/>
    </source>
</evidence>
<feature type="chain" id="PRO_5042073185" description="Secreted protein" evidence="1">
    <location>
        <begin position="32"/>
        <end position="84"/>
    </location>
</feature>
<gene>
    <name evidence="2" type="ORF">BDZ83DRAFT_227980</name>
</gene>
<protein>
    <recommendedName>
        <fullName evidence="4">Secreted protein</fullName>
    </recommendedName>
</protein>
<evidence type="ECO:0000256" key="1">
    <source>
        <dbReference type="SAM" id="SignalP"/>
    </source>
</evidence>
<evidence type="ECO:0000313" key="2">
    <source>
        <dbReference type="EMBL" id="KAK1727131.1"/>
    </source>
</evidence>
<keyword evidence="3" id="KW-1185">Reference proteome</keyword>
<dbReference type="RefSeq" id="XP_060367186.1">
    <property type="nucleotide sequence ID" value="XM_060501788.1"/>
</dbReference>
<comment type="caution">
    <text evidence="2">The sequence shown here is derived from an EMBL/GenBank/DDBJ whole genome shotgun (WGS) entry which is preliminary data.</text>
</comment>
<organism evidence="2 3">
    <name type="scientific">Glomerella acutata</name>
    <name type="common">Colletotrichum acutatum</name>
    <dbReference type="NCBI Taxonomy" id="27357"/>
    <lineage>
        <taxon>Eukaryota</taxon>
        <taxon>Fungi</taxon>
        <taxon>Dikarya</taxon>
        <taxon>Ascomycota</taxon>
        <taxon>Pezizomycotina</taxon>
        <taxon>Sordariomycetes</taxon>
        <taxon>Hypocreomycetidae</taxon>
        <taxon>Glomerellales</taxon>
        <taxon>Glomerellaceae</taxon>
        <taxon>Colletotrichum</taxon>
        <taxon>Colletotrichum acutatum species complex</taxon>
    </lineage>
</organism>
<dbReference type="EMBL" id="JAHMHS010000027">
    <property type="protein sequence ID" value="KAK1727131.1"/>
    <property type="molecule type" value="Genomic_DNA"/>
</dbReference>
<proteinExistence type="predicted"/>
<accession>A0AAD8UNP9</accession>
<reference evidence="2" key="1">
    <citation type="submission" date="2021-12" db="EMBL/GenBank/DDBJ databases">
        <title>Comparative genomics, transcriptomics and evolutionary studies reveal genomic signatures of adaptation to plant cell wall in hemibiotrophic fungi.</title>
        <authorList>
            <consortium name="DOE Joint Genome Institute"/>
            <person name="Baroncelli R."/>
            <person name="Diaz J.F."/>
            <person name="Benocci T."/>
            <person name="Peng M."/>
            <person name="Battaglia E."/>
            <person name="Haridas S."/>
            <person name="Andreopoulos W."/>
            <person name="Labutti K."/>
            <person name="Pangilinan J."/>
            <person name="Floch G.L."/>
            <person name="Makela M.R."/>
            <person name="Henrissat B."/>
            <person name="Grigoriev I.V."/>
            <person name="Crouch J.A."/>
            <person name="De Vries R.P."/>
            <person name="Sukno S.A."/>
            <person name="Thon M.R."/>
        </authorList>
    </citation>
    <scope>NUCLEOTIDE SEQUENCE</scope>
    <source>
        <strain evidence="2">CBS 112980</strain>
    </source>
</reference>
<dbReference type="GeneID" id="85385687"/>
<sequence>MTGVTGEWALIGGWALLAAFAGGRTPPGCSGRRGTHPISRSRAHPYCTCRHGAQSVIVPILVSVSDKSGPSIADNLPATGPARF</sequence>
<evidence type="ECO:0000313" key="3">
    <source>
        <dbReference type="Proteomes" id="UP001244207"/>
    </source>
</evidence>
<dbReference type="AlphaFoldDB" id="A0AAD8UNP9"/>